<sequence length="38" mass="4545">MPDSWYDPPDDPCECGDRCHLCDRELAEDYRWSTDPRV</sequence>
<gene>
    <name evidence="1" type="ORF">METZ01_LOCUS281440</name>
</gene>
<accession>A0A382KVZ9</accession>
<organism evidence="1">
    <name type="scientific">marine metagenome</name>
    <dbReference type="NCBI Taxonomy" id="408172"/>
    <lineage>
        <taxon>unclassified sequences</taxon>
        <taxon>metagenomes</taxon>
        <taxon>ecological metagenomes</taxon>
    </lineage>
</organism>
<proteinExistence type="predicted"/>
<dbReference type="EMBL" id="UINC01083152">
    <property type="protein sequence ID" value="SVC28586.1"/>
    <property type="molecule type" value="Genomic_DNA"/>
</dbReference>
<evidence type="ECO:0000313" key="1">
    <source>
        <dbReference type="EMBL" id="SVC28586.1"/>
    </source>
</evidence>
<protein>
    <submittedName>
        <fullName evidence="1">Uncharacterized protein</fullName>
    </submittedName>
</protein>
<dbReference type="AlphaFoldDB" id="A0A382KVZ9"/>
<reference evidence="1" key="1">
    <citation type="submission" date="2018-05" db="EMBL/GenBank/DDBJ databases">
        <authorList>
            <person name="Lanie J.A."/>
            <person name="Ng W.-L."/>
            <person name="Kazmierczak K.M."/>
            <person name="Andrzejewski T.M."/>
            <person name="Davidsen T.M."/>
            <person name="Wayne K.J."/>
            <person name="Tettelin H."/>
            <person name="Glass J.I."/>
            <person name="Rusch D."/>
            <person name="Podicherti R."/>
            <person name="Tsui H.-C.T."/>
            <person name="Winkler M.E."/>
        </authorList>
    </citation>
    <scope>NUCLEOTIDE SEQUENCE</scope>
</reference>
<name>A0A382KVZ9_9ZZZZ</name>